<feature type="compositionally biased region" description="Low complexity" evidence="1">
    <location>
        <begin position="1726"/>
        <end position="1744"/>
    </location>
</feature>
<dbReference type="InterPro" id="IPR023139">
    <property type="entry name" value="PBDC1-like_dom_sf"/>
</dbReference>
<dbReference type="Gene3D" id="1.10.3560.10">
    <property type="entry name" value="yst0336 like domain"/>
    <property type="match status" value="1"/>
</dbReference>
<feature type="region of interest" description="Disordered" evidence="1">
    <location>
        <begin position="1693"/>
        <end position="1744"/>
    </location>
</feature>
<accession>A0ABY6K7I4</accession>
<evidence type="ECO:0000259" key="2">
    <source>
        <dbReference type="Pfam" id="PF04669"/>
    </source>
</evidence>
<gene>
    <name evidence="3" type="ORF">LAZ67_3002058</name>
</gene>
<feature type="domain" description="Polysaccharide biosynthesis" evidence="2">
    <location>
        <begin position="236"/>
        <end position="323"/>
    </location>
</feature>
<feature type="non-terminal residue" evidence="3">
    <location>
        <position position="1"/>
    </location>
</feature>
<feature type="region of interest" description="Disordered" evidence="1">
    <location>
        <begin position="1882"/>
        <end position="2020"/>
    </location>
</feature>
<feature type="compositionally biased region" description="Pro residues" evidence="1">
    <location>
        <begin position="1967"/>
        <end position="1987"/>
    </location>
</feature>
<dbReference type="Proteomes" id="UP001235939">
    <property type="component" value="Chromosome 03"/>
</dbReference>
<protein>
    <recommendedName>
        <fullName evidence="2">Polysaccharide biosynthesis domain-containing protein</fullName>
    </recommendedName>
</protein>
<feature type="compositionally biased region" description="Low complexity" evidence="1">
    <location>
        <begin position="1012"/>
        <end position="1022"/>
    </location>
</feature>
<keyword evidence="4" id="KW-1185">Reference proteome</keyword>
<proteinExistence type="predicted"/>
<feature type="region of interest" description="Disordered" evidence="1">
    <location>
        <begin position="987"/>
        <end position="1044"/>
    </location>
</feature>
<dbReference type="InterPro" id="IPR021148">
    <property type="entry name" value="Polysacc_synth_dom"/>
</dbReference>
<feature type="region of interest" description="Disordered" evidence="1">
    <location>
        <begin position="1453"/>
        <end position="1539"/>
    </location>
</feature>
<feature type="region of interest" description="Disordered" evidence="1">
    <location>
        <begin position="2129"/>
        <end position="2155"/>
    </location>
</feature>
<dbReference type="PANTHER" id="PTHR45913">
    <property type="entry name" value="EPM2A-INTERACTING PROTEIN 1"/>
    <property type="match status" value="1"/>
</dbReference>
<sequence>MTNFVQDAAGLLAGASLLSRPAEEFVNDVSLPCHSTCPTVLMCTAIFQCKHVCNNVCKLVCNNVCKQVCNNVCKQVCNNVVCNNVCKQVSNNVCKQVCNNVCKQVCNNVCKQVCNNVCKQVCNNVCKLVCNNVCKQVSNNVCKQVCNNVCKQVCHNVCKQVCNNVCKQVCNNVCKQVCNNVCKQVCNNVCKQVCSNVCKQVCSNVCKQVCSNVCKQVCNNVCKQVCNNVCKQVCNNVCKQLLAREDLSAVRFTPQDDDIYSEFRKQFPNLNVTAITEEELKSAEAKKRWREFCEGFSQVEDFNFGTMLRLDSLKEYSEDNSIFGLMRQEKLKEFKFGMKKQQFMFTKVSQESEAAVHANYVLSEMIAKHSKPFTEGDFIKECLIKAAEIVCPGSVKTFQAISLSRNTVVERVTDMARNLNDQIKEKSSCFEAFSIACDESTDIGGVAQLVVFFRACDMDLNIFEELLELVPMHGTTTEEDIFNCVYDLLQKYNLPQSKLTSVATDGVSSMTGKTNGFVALLRKKLSEISDGSNVHHTHCIIHQEVLCTKVIKMENVLTPIKKFINFIRSRGLFQRQFSLFLTELESEYSGLSYYTKVRWLSCSKVLKQFWDLKEEICQFLITNNQDITLFSDQVWLQDFSFMVDITKHLSDLNLKLQGKDQIITNMCDQVNAFKCKLVLWEKKLKNEDLMHFPTCNMYKSSLGETASYQKYAEKILSLRNEFETRFSDFKSLEGKFTLFSSIFSINIESVPNHMQMEVIDIQCDSDLKAKFIEVGVSEFYKYLPARFENTRKLAYEIMSMFGSTYRCKQLFSLMKGNKSPIRSRITDVHLGHQDPVLRYRDRQEPRRSQCHHQPVSPLLVINKPSLYIVITPHVYTRPCGHASRELPSFSPLASGITSRMATNLARAESPSNAEQKPVRHGAKAQPCAELSKKEDFQKKTSNLFNKNQNYANPPAGGHHANPATPTDFVTASFSEAAAQANRSWADLAEDNNQESEDPFITVQRKKRRRGSAESPAAAAPSSNIRGAGAIRRPRSSTGWAPRAEEIRTTRAHIVEARARQASSTEDHCVYVERSPELEPFHYMRAIERMFGGTREVFQLTKMNGHFLVGLANRGMAERLVNEGLEVEGTLHRAFPFRKRAERITVGNLPFFVGDAAVISALSSFGRVTSIAPKLMKAGPYIYNDGRREAFIILREGMTIERLPTRLDITIKGEAWPAYLSSGIRCSRCRGQGHRRANCPLLARRTTAPGPATPTSPTSVPPATAPRLPQQPSAQPPPPASPSPTMEVSDVPPTSRAALHPPAALRQSSPAPSALPAEDAPLAPPPMTPAPSLRTPGSREPAAPTPDVEMSIVEETSASFTSTAKNATRIDLDAFIERHPSVSFAETDALGLGREEVLDLLSSRTKTQRSVPLLPLSQCNALAGLIRQILDLRPGAASNLYKVLGQVKAELRTTPAAVPPTPPLPAPRPAEPMLPTTHREELTPPLMTPPPPAPTDMEEDDPMTEKERDTPPPPAPRLAETTPPIPHGEKTSPHIATPPPPLSCQFIDDRWTEADDILYELNQERDWGVGISESDITEAVIYPEDREPLIRRLSTRRRSLLAAFISAAIERARDADPFVREGMLGSESEAVADLSAENHFQGEDSRMADASANYANLPIDRSHANFAAACIADVTPSTSGALAAATNWAEQMEAAESGEDSFTVVKHKRRRRESPNHPVEQRSSGVAASRRTGATPRRRPTAGGATVVQEIRATRADIADARVQQRSSTEDNCVFVEHCPDFGYTHYLQAVEELVGGAGNVLQVMKMDGHMLVGLSTKALAERLLRDGLEIGHTHLRAFPFKKRAERITVANLPFFVDDAAVIEALKPFGDVSSIAPIRLRAGRSRPASSSETKETSSRPSYHMESSAPDAAGRVTVGPTAPSILGEPPTTASHNRHPLPPGASSTVSRQQSRPTPAAPALPMEETPSAPPPVTPAPPLQAPEGPVGPRPAGSQHPEPPPARPDLVGPLPAQKTLGPAAPTPDVEMSIVEETFASSTSLAKNATRVDLDAFIEGHPSVSFAETDALGLGREEVLDLLSSRTKAQRKGPLLSPPQCDALAGLIRQILDLRPGAASNLYKVLGQVKAELRTTPTAVSPTPPLPAPRPAEPTPPAPHGKMTTPALATSPLFQVEEDLTSKRWDEAADIIYKLCNERYSGPLTDLGITEGDITDAVIYPEDREPLLRTCSTQKKNLITEIISAAIERARDSDPF</sequence>
<feature type="compositionally biased region" description="Acidic residues" evidence="1">
    <location>
        <begin position="987"/>
        <end position="997"/>
    </location>
</feature>
<evidence type="ECO:0000313" key="4">
    <source>
        <dbReference type="Proteomes" id="UP001235939"/>
    </source>
</evidence>
<dbReference type="InterPro" id="IPR012337">
    <property type="entry name" value="RNaseH-like_sf"/>
</dbReference>
<feature type="region of interest" description="Disordered" evidence="1">
    <location>
        <begin position="1239"/>
        <end position="1346"/>
    </location>
</feature>
<feature type="compositionally biased region" description="Pro residues" evidence="1">
    <location>
        <begin position="2135"/>
        <end position="2152"/>
    </location>
</feature>
<evidence type="ECO:0000313" key="3">
    <source>
        <dbReference type="EMBL" id="UYV64814.1"/>
    </source>
</evidence>
<organism evidence="3 4">
    <name type="scientific">Cordylochernes scorpioides</name>
    <dbReference type="NCBI Taxonomy" id="51811"/>
    <lineage>
        <taxon>Eukaryota</taxon>
        <taxon>Metazoa</taxon>
        <taxon>Ecdysozoa</taxon>
        <taxon>Arthropoda</taxon>
        <taxon>Chelicerata</taxon>
        <taxon>Arachnida</taxon>
        <taxon>Pseudoscorpiones</taxon>
        <taxon>Cheliferoidea</taxon>
        <taxon>Chernetidae</taxon>
        <taxon>Cordylochernes</taxon>
    </lineage>
</organism>
<reference evidence="3 4" key="1">
    <citation type="submission" date="2022-01" db="EMBL/GenBank/DDBJ databases">
        <title>A chromosomal length assembly of Cordylochernes scorpioides.</title>
        <authorList>
            <person name="Zeh D."/>
            <person name="Zeh J."/>
        </authorList>
    </citation>
    <scope>NUCLEOTIDE SEQUENCE [LARGE SCALE GENOMIC DNA]</scope>
    <source>
        <strain evidence="3">IN4F17</strain>
        <tissue evidence="3">Whole Body</tissue>
    </source>
</reference>
<dbReference type="PANTHER" id="PTHR45913:SF5">
    <property type="entry name" value="GENERAL TRANSCRIPTION FACTOR II-I REPEAT DOMAIN-CONTAINING PROTEIN 2A-LIKE PROTEIN"/>
    <property type="match status" value="1"/>
</dbReference>
<evidence type="ECO:0000256" key="1">
    <source>
        <dbReference type="SAM" id="MobiDB-lite"/>
    </source>
</evidence>
<dbReference type="SUPFAM" id="SSF53098">
    <property type="entry name" value="Ribonuclease H-like"/>
    <property type="match status" value="1"/>
</dbReference>
<feature type="region of interest" description="Disordered" evidence="1">
    <location>
        <begin position="903"/>
        <end position="932"/>
    </location>
</feature>
<feature type="compositionally biased region" description="Pro residues" evidence="1">
    <location>
        <begin position="1456"/>
        <end position="1471"/>
    </location>
</feature>
<feature type="compositionally biased region" description="Low complexity" evidence="1">
    <location>
        <begin position="1300"/>
        <end position="1320"/>
    </location>
</feature>
<feature type="compositionally biased region" description="Pro residues" evidence="1">
    <location>
        <begin position="1250"/>
        <end position="1263"/>
    </location>
</feature>
<feature type="compositionally biased region" description="Polar residues" evidence="1">
    <location>
        <begin position="1942"/>
        <end position="1953"/>
    </location>
</feature>
<dbReference type="Pfam" id="PF04669">
    <property type="entry name" value="PBDC1"/>
    <property type="match status" value="1"/>
</dbReference>
<name>A0ABY6K7I4_9ARAC</name>
<feature type="region of interest" description="Disordered" evidence="1">
    <location>
        <begin position="945"/>
        <end position="966"/>
    </location>
</feature>
<dbReference type="EMBL" id="CP092865">
    <property type="protein sequence ID" value="UYV64814.1"/>
    <property type="molecule type" value="Genomic_DNA"/>
</dbReference>